<feature type="signal peptide" evidence="10">
    <location>
        <begin position="1"/>
        <end position="21"/>
    </location>
</feature>
<dbReference type="SMART" id="SM00900">
    <property type="entry name" value="FMN_bind"/>
    <property type="match status" value="1"/>
</dbReference>
<keyword evidence="13" id="KW-1185">Reference proteome</keyword>
<reference evidence="12 13" key="1">
    <citation type="submission" date="2018-08" db="EMBL/GenBank/DDBJ databases">
        <title>A genome reference for cultivated species of the human gut microbiota.</title>
        <authorList>
            <person name="Zou Y."/>
            <person name="Xue W."/>
            <person name="Luo G."/>
        </authorList>
    </citation>
    <scope>NUCLEOTIDE SEQUENCE [LARGE SCALE GENOMIC DNA]</scope>
    <source>
        <strain evidence="12 13">AF24-29</strain>
    </source>
</reference>
<dbReference type="Pfam" id="PF00890">
    <property type="entry name" value="FAD_binding_2"/>
    <property type="match status" value="2"/>
</dbReference>
<evidence type="ECO:0000256" key="2">
    <source>
        <dbReference type="ARBA" id="ARBA00001974"/>
    </source>
</evidence>
<keyword evidence="8" id="KW-0560">Oxidoreductase</keyword>
<dbReference type="Gene3D" id="3.90.1010.20">
    <property type="match status" value="1"/>
</dbReference>
<protein>
    <recommendedName>
        <fullName evidence="5">Urocanate reductase</fullName>
        <ecNumber evidence="4">1.3.99.33</ecNumber>
    </recommendedName>
</protein>
<dbReference type="InterPro" id="IPR027477">
    <property type="entry name" value="Succ_DH/fumarate_Rdtase_cat_sf"/>
</dbReference>
<dbReference type="PANTHER" id="PTHR43400">
    <property type="entry name" value="FUMARATE REDUCTASE"/>
    <property type="match status" value="1"/>
</dbReference>
<evidence type="ECO:0000313" key="13">
    <source>
        <dbReference type="Proteomes" id="UP000284178"/>
    </source>
</evidence>
<dbReference type="GO" id="GO:0016020">
    <property type="term" value="C:membrane"/>
    <property type="evidence" value="ECO:0007669"/>
    <property type="project" value="InterPro"/>
</dbReference>
<comment type="similarity">
    <text evidence="3">Belongs to the FAD-dependent oxidoreductase 2 family. FRD/SDH subfamily.</text>
</comment>
<evidence type="ECO:0000256" key="9">
    <source>
        <dbReference type="ARBA" id="ARBA00049922"/>
    </source>
</evidence>
<evidence type="ECO:0000256" key="7">
    <source>
        <dbReference type="ARBA" id="ARBA00022827"/>
    </source>
</evidence>
<name>A0A412FVL9_9FIRM</name>
<evidence type="ECO:0000313" key="12">
    <source>
        <dbReference type="EMBL" id="RGR72129.1"/>
    </source>
</evidence>
<dbReference type="InterPro" id="IPR050315">
    <property type="entry name" value="FAD-oxidoreductase_2"/>
</dbReference>
<comment type="cofactor">
    <cofactor evidence="1">
        <name>FMN</name>
        <dbReference type="ChEBI" id="CHEBI:58210"/>
    </cofactor>
</comment>
<organism evidence="12 13">
    <name type="scientific">Holdemania filiformis</name>
    <dbReference type="NCBI Taxonomy" id="61171"/>
    <lineage>
        <taxon>Bacteria</taxon>
        <taxon>Bacillati</taxon>
        <taxon>Bacillota</taxon>
        <taxon>Erysipelotrichia</taxon>
        <taxon>Erysipelotrichales</taxon>
        <taxon>Erysipelotrichaceae</taxon>
        <taxon>Holdemania</taxon>
    </lineage>
</organism>
<dbReference type="EMBL" id="QRUP01000016">
    <property type="protein sequence ID" value="RGR72129.1"/>
    <property type="molecule type" value="Genomic_DNA"/>
</dbReference>
<dbReference type="GeneID" id="83016222"/>
<dbReference type="Proteomes" id="UP000284178">
    <property type="component" value="Unassembled WGS sequence"/>
</dbReference>
<comment type="caution">
    <text evidence="12">The sequence shown here is derived from an EMBL/GenBank/DDBJ whole genome shotgun (WGS) entry which is preliminary data.</text>
</comment>
<evidence type="ECO:0000259" key="11">
    <source>
        <dbReference type="SMART" id="SM00900"/>
    </source>
</evidence>
<dbReference type="EC" id="1.3.99.33" evidence="4"/>
<keyword evidence="10" id="KW-0732">Signal</keyword>
<dbReference type="AlphaFoldDB" id="A0A412FVL9"/>
<evidence type="ECO:0000256" key="4">
    <source>
        <dbReference type="ARBA" id="ARBA00013137"/>
    </source>
</evidence>
<gene>
    <name evidence="12" type="ORF">DWY25_12535</name>
</gene>
<keyword evidence="6" id="KW-0285">Flavoprotein</keyword>
<feature type="domain" description="FMN-binding" evidence="11">
    <location>
        <begin position="45"/>
        <end position="119"/>
    </location>
</feature>
<dbReference type="InterPro" id="IPR003953">
    <property type="entry name" value="FAD-dep_OxRdtase_2_FAD-bd"/>
</dbReference>
<dbReference type="InterPro" id="IPR036188">
    <property type="entry name" value="FAD/NAD-bd_sf"/>
</dbReference>
<evidence type="ECO:0000256" key="3">
    <source>
        <dbReference type="ARBA" id="ARBA00008040"/>
    </source>
</evidence>
<dbReference type="PANTHER" id="PTHR43400:SF7">
    <property type="entry name" value="FAD-DEPENDENT OXIDOREDUCTASE 2 FAD BINDING DOMAIN-CONTAINING PROTEIN"/>
    <property type="match status" value="1"/>
</dbReference>
<evidence type="ECO:0000256" key="6">
    <source>
        <dbReference type="ARBA" id="ARBA00022630"/>
    </source>
</evidence>
<dbReference type="SUPFAM" id="SSF51905">
    <property type="entry name" value="FAD/NAD(P)-binding domain"/>
    <property type="match status" value="1"/>
</dbReference>
<dbReference type="PRINTS" id="PR00411">
    <property type="entry name" value="PNDRDTASEI"/>
</dbReference>
<sequence length="740" mass="79340">MKRLGLVLVSLFMVLSCAACGQTKEETKKSELKFTPGSYTASAQGYNGEVSIEATFSETAITDIQVKEQKETAHVGDVAYPILIEDILAANGTGVDVVSGATFTSIGLKNAVNAAAEAASASDLDAFKKNTVEHTAQEEITGTWDVVIVGAGGAGMMAAAQAAQNGDTVLVLEKNAEMGGNTLVSGGAYQSTFDAVVWDPANPDATTGEYNGETYEKVKNDAGRIDTLKTILNWSEEPFDGTIDDEHPFVAGDIALNAVRGVHEEYLPTLKALKEEIQAYLDWAQPQLDAGVHETKLTLFSTINLHIFQTYYGGLRPNRENTEWIYGDEKLVRQFVEGGQEIKDWLEAQGASIDQSRAFTLIGCLWQRENAVNGGTVDGEFYEGKWGAYFAVPANTVLKANEANKIMTRTTANELITDESGRVTGVKATQFDGTPVTVMANKGVILATGGYGANIEMVQKTNDYWKDEYIANNIGTTNRSSLKGDGTTMGQAVGAATIGEGWTQMMPLGWVDNGNLAGGAGENVIYVNPETGKRYVDESAERDVLSEGGFENGMSEAKAKELGLKYVPGIYVEISNVGTTAGTGGFNNVPEDVEGRMIFRTVEETAKLIGCDAETLRQTIVDYDNYVMGVADTLDVEKLSYRGTVGQVEMDDDGNYLPDTYNLDMIRVRFMAPSTHHTMGGLLVDTDRRVLNEGGEAIKGLYAAGEVTGGFHSGNRLGGNAITEIIVSGRIAGNSASNEK</sequence>
<evidence type="ECO:0000256" key="1">
    <source>
        <dbReference type="ARBA" id="ARBA00001917"/>
    </source>
</evidence>
<evidence type="ECO:0000256" key="5">
    <source>
        <dbReference type="ARBA" id="ARBA00015872"/>
    </source>
</evidence>
<evidence type="ECO:0000256" key="8">
    <source>
        <dbReference type="ARBA" id="ARBA00023002"/>
    </source>
</evidence>
<dbReference type="InterPro" id="IPR007329">
    <property type="entry name" value="FMN-bd"/>
</dbReference>
<feature type="chain" id="PRO_5018980990" description="Urocanate reductase" evidence="10">
    <location>
        <begin position="22"/>
        <end position="740"/>
    </location>
</feature>
<dbReference type="Gene3D" id="3.90.700.10">
    <property type="entry name" value="Succinate dehydrogenase/fumarate reductase flavoprotein, catalytic domain"/>
    <property type="match status" value="1"/>
</dbReference>
<accession>A0A412FVL9</accession>
<dbReference type="GO" id="GO:0010181">
    <property type="term" value="F:FMN binding"/>
    <property type="evidence" value="ECO:0007669"/>
    <property type="project" value="InterPro"/>
</dbReference>
<keyword evidence="7" id="KW-0274">FAD</keyword>
<proteinExistence type="inferred from homology"/>
<dbReference type="PROSITE" id="PS51257">
    <property type="entry name" value="PROKAR_LIPOPROTEIN"/>
    <property type="match status" value="1"/>
</dbReference>
<dbReference type="RefSeq" id="WP_117895510.1">
    <property type="nucleotide sequence ID" value="NZ_CABJCV010000016.1"/>
</dbReference>
<comment type="cofactor">
    <cofactor evidence="2">
        <name>FAD</name>
        <dbReference type="ChEBI" id="CHEBI:57692"/>
    </cofactor>
</comment>
<evidence type="ECO:0000256" key="10">
    <source>
        <dbReference type="SAM" id="SignalP"/>
    </source>
</evidence>
<comment type="catalytic activity">
    <reaction evidence="9">
        <text>dihydrourocanate + A = urocanate + AH2</text>
        <dbReference type="Rhea" id="RHEA:36059"/>
        <dbReference type="ChEBI" id="CHEBI:13193"/>
        <dbReference type="ChEBI" id="CHEBI:17499"/>
        <dbReference type="ChEBI" id="CHEBI:27247"/>
        <dbReference type="ChEBI" id="CHEBI:72991"/>
        <dbReference type="EC" id="1.3.99.33"/>
    </reaction>
</comment>
<dbReference type="Pfam" id="PF04205">
    <property type="entry name" value="FMN_bind"/>
    <property type="match status" value="1"/>
</dbReference>
<dbReference type="SUPFAM" id="SSF56425">
    <property type="entry name" value="Succinate dehydrogenase/fumarate reductase flavoprotein, catalytic domain"/>
    <property type="match status" value="1"/>
</dbReference>
<dbReference type="Gene3D" id="3.50.50.60">
    <property type="entry name" value="FAD/NAD(P)-binding domain"/>
    <property type="match status" value="2"/>
</dbReference>
<dbReference type="GO" id="GO:0033765">
    <property type="term" value="F:steroid dehydrogenase activity, acting on the CH-CH group of donors"/>
    <property type="evidence" value="ECO:0007669"/>
    <property type="project" value="UniProtKB-ARBA"/>
</dbReference>